<dbReference type="PANTHER" id="PTHR11145:SF8">
    <property type="entry name" value="RE57120P"/>
    <property type="match status" value="1"/>
</dbReference>
<sequence length="199" mass="23798">MISGEVPVTVDSEGYIRDGTYFNLILNFMRDGEVDLPNDEHALKLIQREADYYSFQNLLNYIQQNESFDINNKAVEDPKNILKTLPEICEVMEKIKKFVVINYLEIERLDYHIEDLFDFVLKIKQFLKTYYPAVQIYYMSRPIHKDSNPDAWIEVFVDGVRKYSTRIEYRPKHYSYQEKSRIWINEVERKISNVLMKAS</sequence>
<evidence type="ECO:0000313" key="3">
    <source>
        <dbReference type="WBParaSite" id="ACRNAN_scaffold3235.g19549.t1"/>
    </source>
</evidence>
<dbReference type="AlphaFoldDB" id="A0A914DQH1"/>
<proteinExistence type="predicted"/>
<dbReference type="PANTHER" id="PTHR11145">
    <property type="entry name" value="BTB/POZ DOMAIN-CONTAINING ADAPTER FOR CUL3-MEDIATED RHOA DEGRADATION PROTEIN FAMILY MEMBER"/>
    <property type="match status" value="1"/>
</dbReference>
<accession>A0A914DQH1</accession>
<keyword evidence="2" id="KW-1185">Reference proteome</keyword>
<dbReference type="Gene3D" id="3.30.710.10">
    <property type="entry name" value="Potassium Channel Kv1.1, Chain A"/>
    <property type="match status" value="1"/>
</dbReference>
<dbReference type="InterPro" id="IPR045068">
    <property type="entry name" value="BACURD1-3"/>
</dbReference>
<evidence type="ECO:0000259" key="1">
    <source>
        <dbReference type="Pfam" id="PF02214"/>
    </source>
</evidence>
<dbReference type="Proteomes" id="UP000887540">
    <property type="component" value="Unplaced"/>
</dbReference>
<dbReference type="SUPFAM" id="SSF54695">
    <property type="entry name" value="POZ domain"/>
    <property type="match status" value="1"/>
</dbReference>
<protein>
    <submittedName>
        <fullName evidence="3">Potassium channel tetramerisation-type BTB domain-containing protein</fullName>
    </submittedName>
</protein>
<dbReference type="InterPro" id="IPR003131">
    <property type="entry name" value="T1-type_BTB"/>
</dbReference>
<dbReference type="GO" id="GO:0051260">
    <property type="term" value="P:protein homooligomerization"/>
    <property type="evidence" value="ECO:0007669"/>
    <property type="project" value="InterPro"/>
</dbReference>
<feature type="domain" description="Potassium channel tetramerisation-type BTB" evidence="1">
    <location>
        <begin position="17"/>
        <end position="58"/>
    </location>
</feature>
<dbReference type="InterPro" id="IPR011333">
    <property type="entry name" value="SKP1/BTB/POZ_sf"/>
</dbReference>
<evidence type="ECO:0000313" key="2">
    <source>
        <dbReference type="Proteomes" id="UP000887540"/>
    </source>
</evidence>
<dbReference type="WBParaSite" id="ACRNAN_scaffold3235.g19549.t1">
    <property type="protein sequence ID" value="ACRNAN_scaffold3235.g19549.t1"/>
    <property type="gene ID" value="ACRNAN_scaffold3235.g19549"/>
</dbReference>
<name>A0A914DQH1_9BILA</name>
<reference evidence="3" key="1">
    <citation type="submission" date="2022-11" db="UniProtKB">
        <authorList>
            <consortium name="WormBaseParasite"/>
        </authorList>
    </citation>
    <scope>IDENTIFICATION</scope>
</reference>
<dbReference type="Pfam" id="PF02214">
    <property type="entry name" value="BTB_2"/>
    <property type="match status" value="1"/>
</dbReference>
<organism evidence="2 3">
    <name type="scientific">Acrobeloides nanus</name>
    <dbReference type="NCBI Taxonomy" id="290746"/>
    <lineage>
        <taxon>Eukaryota</taxon>
        <taxon>Metazoa</taxon>
        <taxon>Ecdysozoa</taxon>
        <taxon>Nematoda</taxon>
        <taxon>Chromadorea</taxon>
        <taxon>Rhabditida</taxon>
        <taxon>Tylenchina</taxon>
        <taxon>Cephalobomorpha</taxon>
        <taxon>Cephaloboidea</taxon>
        <taxon>Cephalobidae</taxon>
        <taxon>Acrobeloides</taxon>
    </lineage>
</organism>